<accession>A0A430B4P2</accession>
<dbReference type="RefSeq" id="WP_126807047.1">
    <property type="nucleotide sequence ID" value="NZ_NGKA01000002.1"/>
</dbReference>
<dbReference type="OrthoDB" id="2382185at2"/>
<dbReference type="CDD" id="cd15787">
    <property type="entry name" value="YycH_N"/>
    <property type="match status" value="1"/>
</dbReference>
<dbReference type="InterPro" id="IPR009996">
    <property type="entry name" value="YycH"/>
</dbReference>
<keyword evidence="3" id="KW-1185">Reference proteome</keyword>
<evidence type="ECO:0000313" key="3">
    <source>
        <dbReference type="Proteomes" id="UP000287605"/>
    </source>
</evidence>
<dbReference type="Pfam" id="PF07435">
    <property type="entry name" value="YycH"/>
    <property type="match status" value="1"/>
</dbReference>
<evidence type="ECO:0000259" key="1">
    <source>
        <dbReference type="Pfam" id="PF07435"/>
    </source>
</evidence>
<dbReference type="Proteomes" id="UP000287605">
    <property type="component" value="Unassembled WGS sequence"/>
</dbReference>
<proteinExistence type="predicted"/>
<reference evidence="2 3" key="1">
    <citation type="submission" date="2017-05" db="EMBL/GenBank/DDBJ databases">
        <title>Vagococcus spp. assemblies.</title>
        <authorList>
            <person name="Gulvik C.A."/>
        </authorList>
    </citation>
    <scope>NUCLEOTIDE SEQUENCE [LARGE SCALE GENOMIC DNA]</scope>
    <source>
        <strain evidence="2 3">CCUG 51432</strain>
    </source>
</reference>
<name>A0A430B4P2_9ENTE</name>
<dbReference type="EMBL" id="NGKA01000002">
    <property type="protein sequence ID" value="RSU15273.1"/>
    <property type="molecule type" value="Genomic_DNA"/>
</dbReference>
<gene>
    <name evidence="2" type="ORF">CBF29_02770</name>
</gene>
<dbReference type="AlphaFoldDB" id="A0A430B4P2"/>
<comment type="caution">
    <text evidence="2">The sequence shown here is derived from an EMBL/GenBank/DDBJ whole genome shotgun (WGS) entry which is preliminary data.</text>
</comment>
<protein>
    <recommendedName>
        <fullName evidence="1">Regulatory protein YycH domain-containing protein</fullName>
    </recommendedName>
</protein>
<sequence>MRLRDKIVRLLLIAMILLSLFLSLRIWTQSTDKQVRTTDTEAADRLQARSAERVFVPSNLVYHPESGENLYTNRESLIQGVLAESLSFNLSNLNELPLSTRQAYIDYLKQTETVELIFPNALPLGYYLEINGCGIRDELDDHAMVSRILINYKRKKLSFLDDKQKKIYAADFQGNTTALENLVKEKDNRYIAAELEEETDPIFYSYLGEVKLKKYSYILEIQSYTMFSKMFFSSTEDIFSSDNANKDVRLLTNSGQKLTVSYATGEILFTDPQILSQDPTVEKNNNLHEKTFGYIEKMGKTADGVRYFDQAGTKITYRRYVEGYPIFSDYYRGRIEITANPSGIKLLTNQNIVQVPIPSDEEVPLPPTKEILQQLLDAGMKNEEMQNIQVGYSWKTNPDNKQIVDLEPEWYVKYHDEWHKVSDTLQLLEKQGGEL</sequence>
<dbReference type="Gene3D" id="3.10.450.310">
    <property type="match status" value="1"/>
</dbReference>
<feature type="domain" description="Regulatory protein YycH" evidence="1">
    <location>
        <begin position="9"/>
        <end position="422"/>
    </location>
</feature>
<organism evidence="2 3">
    <name type="scientific">Vagococcus elongatus</name>
    <dbReference type="NCBI Taxonomy" id="180344"/>
    <lineage>
        <taxon>Bacteria</taxon>
        <taxon>Bacillati</taxon>
        <taxon>Bacillota</taxon>
        <taxon>Bacilli</taxon>
        <taxon>Lactobacillales</taxon>
        <taxon>Enterococcaceae</taxon>
        <taxon>Vagococcus</taxon>
    </lineage>
</organism>
<evidence type="ECO:0000313" key="2">
    <source>
        <dbReference type="EMBL" id="RSU15273.1"/>
    </source>
</evidence>